<dbReference type="RefSeq" id="XP_013794757.1">
    <property type="nucleotide sequence ID" value="XM_013939303.2"/>
</dbReference>
<dbReference type="InterPro" id="IPR015590">
    <property type="entry name" value="Aldehyde_DH_dom"/>
</dbReference>
<feature type="domain" description="Aldehyde dehydrogenase" evidence="8">
    <location>
        <begin position="43"/>
        <end position="506"/>
    </location>
</feature>
<comment type="catalytic activity">
    <reaction evidence="7">
        <text>succinate semialdehyde + NAD(+) + H2O = succinate + NADH + 2 H(+)</text>
        <dbReference type="Rhea" id="RHEA:13217"/>
        <dbReference type="ChEBI" id="CHEBI:15377"/>
        <dbReference type="ChEBI" id="CHEBI:15378"/>
        <dbReference type="ChEBI" id="CHEBI:30031"/>
        <dbReference type="ChEBI" id="CHEBI:57540"/>
        <dbReference type="ChEBI" id="CHEBI:57706"/>
        <dbReference type="ChEBI" id="CHEBI:57945"/>
        <dbReference type="EC" id="1.2.1.24"/>
    </reaction>
</comment>
<evidence type="ECO:0000256" key="3">
    <source>
        <dbReference type="ARBA" id="ARBA00009986"/>
    </source>
</evidence>
<dbReference type="InterPro" id="IPR010102">
    <property type="entry name" value="Succ_semiAld_DH"/>
</dbReference>
<evidence type="ECO:0000313" key="10">
    <source>
        <dbReference type="RefSeq" id="XP_013794757.1"/>
    </source>
</evidence>
<feature type="active site" evidence="5">
    <location>
        <position position="282"/>
    </location>
</feature>
<proteinExistence type="inferred from homology"/>
<keyword evidence="4 6" id="KW-0560">Oxidoreductase</keyword>
<comment type="similarity">
    <text evidence="3 6">Belongs to the aldehyde dehydrogenase family.</text>
</comment>
<dbReference type="GeneID" id="106478742"/>
<dbReference type="PROSITE" id="PS00070">
    <property type="entry name" value="ALDEHYDE_DEHYDR_CYS"/>
    <property type="match status" value="1"/>
</dbReference>
<comment type="subcellular location">
    <subcellularLocation>
        <location evidence="7">Mitochondrion</location>
    </subcellularLocation>
</comment>
<comment type="subunit">
    <text evidence="7">Homotetramer.</text>
</comment>
<evidence type="ECO:0000256" key="4">
    <source>
        <dbReference type="ARBA" id="ARBA00023002"/>
    </source>
</evidence>
<dbReference type="EC" id="1.2.1.24" evidence="7"/>
<dbReference type="NCBIfam" id="TIGR01780">
    <property type="entry name" value="SSADH"/>
    <property type="match status" value="1"/>
</dbReference>
<dbReference type="InterPro" id="IPR016162">
    <property type="entry name" value="Ald_DH_N"/>
</dbReference>
<dbReference type="InterPro" id="IPR016160">
    <property type="entry name" value="Ald_DH_CS_CYS"/>
</dbReference>
<dbReference type="CDD" id="cd07103">
    <property type="entry name" value="ALDH_F5_SSADH_GabD"/>
    <property type="match status" value="1"/>
</dbReference>
<dbReference type="InterPro" id="IPR029510">
    <property type="entry name" value="Ald_DH_CS_GLU"/>
</dbReference>
<evidence type="ECO:0000313" key="9">
    <source>
        <dbReference type="Proteomes" id="UP000694941"/>
    </source>
</evidence>
<comment type="function">
    <text evidence="1">Catalyzes one step in the degradation of the inhibitory neurotransmitter gamma-aminobutyric acid (GABA).</text>
</comment>
<evidence type="ECO:0000256" key="5">
    <source>
        <dbReference type="PROSITE-ProRule" id="PRU10007"/>
    </source>
</evidence>
<sequence length="512" mass="55534">MPMFIKRFFYVRQLVSVMQHSVRHQSGRSYVFLRDKAYINGKWITSKSGNTFQVLNPANGEVLGTVPDCGAQETEEAIKAAHDSFQSWRFITAKERGAKLRALFELQIKHHRELAELLTAEAGKSLKEATGEINYGASFLEWYAEEARRIYGDVIPSSSKNKQLVVLKQPIGVAALITPWNFPNAMITRKMGAALAAGCTVVIKPASDTPYSALAIGALADEAGIPPGVINIIPSSIETTPIVGKTLCESPLVTALSFTGSTHVGKILHITCSCIVKKVSLELGGNAPFIVFNSANIDKAVAGAMSSKFRNSGQTCVCSNRFLVQEKVHDEFIHKLSESIKSQLVVGDGFQPETNIGPLINAKAVEKVSKHVEDAVLKGGNILVGGKQHDAGENFFQPTLITEVQPDMLVYKEEIFGPVVAILKFKTEEEAIALANSTRVGLAGYFYSEDISQIWRVAQQLEVGLVGVNEGLISAPEAPFGGVKESGLGREGSHYGIDDYIEIKYVCFGGLN</sequence>
<evidence type="ECO:0000256" key="2">
    <source>
        <dbReference type="ARBA" id="ARBA00005176"/>
    </source>
</evidence>
<dbReference type="Proteomes" id="UP000694941">
    <property type="component" value="Unplaced"/>
</dbReference>
<evidence type="ECO:0000256" key="7">
    <source>
        <dbReference type="RuleBase" id="RU365091"/>
    </source>
</evidence>
<keyword evidence="7" id="KW-0496">Mitochondrion</keyword>
<dbReference type="PANTHER" id="PTHR43353:SF5">
    <property type="entry name" value="SUCCINATE-SEMIALDEHYDE DEHYDROGENASE, MITOCHONDRIAL"/>
    <property type="match status" value="1"/>
</dbReference>
<organism evidence="9 10">
    <name type="scientific">Limulus polyphemus</name>
    <name type="common">Atlantic horseshoe crab</name>
    <dbReference type="NCBI Taxonomy" id="6850"/>
    <lineage>
        <taxon>Eukaryota</taxon>
        <taxon>Metazoa</taxon>
        <taxon>Ecdysozoa</taxon>
        <taxon>Arthropoda</taxon>
        <taxon>Chelicerata</taxon>
        <taxon>Merostomata</taxon>
        <taxon>Xiphosura</taxon>
        <taxon>Limulidae</taxon>
        <taxon>Limulus</taxon>
    </lineage>
</organism>
<dbReference type="InterPro" id="IPR016163">
    <property type="entry name" value="Ald_DH_C"/>
</dbReference>
<dbReference type="InterPro" id="IPR050740">
    <property type="entry name" value="Aldehyde_DH_Superfamily"/>
</dbReference>
<dbReference type="Pfam" id="PF00171">
    <property type="entry name" value="Aldedh"/>
    <property type="match status" value="1"/>
</dbReference>
<accession>A0ABM1C5V5</accession>
<keyword evidence="9" id="KW-1185">Reference proteome</keyword>
<evidence type="ECO:0000256" key="1">
    <source>
        <dbReference type="ARBA" id="ARBA00003743"/>
    </source>
</evidence>
<keyword evidence="7" id="KW-0520">NAD</keyword>
<dbReference type="PROSITE" id="PS00687">
    <property type="entry name" value="ALDEHYDE_DEHYDR_GLU"/>
    <property type="match status" value="1"/>
</dbReference>
<reference evidence="10" key="1">
    <citation type="submission" date="2025-08" db="UniProtKB">
        <authorList>
            <consortium name="RefSeq"/>
        </authorList>
    </citation>
    <scope>IDENTIFICATION</scope>
    <source>
        <tissue evidence="10">Muscle</tissue>
    </source>
</reference>
<dbReference type="PANTHER" id="PTHR43353">
    <property type="entry name" value="SUCCINATE-SEMIALDEHYDE DEHYDROGENASE, MITOCHONDRIAL"/>
    <property type="match status" value="1"/>
</dbReference>
<evidence type="ECO:0000259" key="8">
    <source>
        <dbReference type="Pfam" id="PF00171"/>
    </source>
</evidence>
<evidence type="ECO:0000256" key="6">
    <source>
        <dbReference type="RuleBase" id="RU003345"/>
    </source>
</evidence>
<protein>
    <recommendedName>
        <fullName evidence="7">Succinate-semialdehyde dehydrogenase</fullName>
        <ecNumber evidence="7">1.2.1.24</ecNumber>
    </recommendedName>
</protein>
<dbReference type="InterPro" id="IPR016161">
    <property type="entry name" value="Ald_DH/histidinol_DH"/>
</dbReference>
<name>A0ABM1C5V5_LIMPO</name>
<gene>
    <name evidence="10" type="primary">LOC106478742</name>
</gene>
<dbReference type="Gene3D" id="3.40.309.10">
    <property type="entry name" value="Aldehyde Dehydrogenase, Chain A, domain 2"/>
    <property type="match status" value="1"/>
</dbReference>
<dbReference type="Gene3D" id="3.40.605.10">
    <property type="entry name" value="Aldehyde Dehydrogenase, Chain A, domain 1"/>
    <property type="match status" value="1"/>
</dbReference>
<comment type="pathway">
    <text evidence="2 7">Amino-acid degradation; 4-aminobutanoate degradation.</text>
</comment>
<dbReference type="SUPFAM" id="SSF53720">
    <property type="entry name" value="ALDH-like"/>
    <property type="match status" value="1"/>
</dbReference>